<dbReference type="Proteomes" id="UP000481861">
    <property type="component" value="Unassembled WGS sequence"/>
</dbReference>
<dbReference type="Pfam" id="PF03080">
    <property type="entry name" value="Neprosin"/>
    <property type="match status" value="1"/>
</dbReference>
<dbReference type="PROSITE" id="PS52045">
    <property type="entry name" value="NEPROSIN_PEP_CD"/>
    <property type="match status" value="1"/>
</dbReference>
<evidence type="ECO:0000313" key="3">
    <source>
        <dbReference type="Proteomes" id="UP000481861"/>
    </source>
</evidence>
<dbReference type="PANTHER" id="PTHR31589">
    <property type="entry name" value="PROTEIN, PUTATIVE (DUF239)-RELATED-RELATED"/>
    <property type="match status" value="1"/>
</dbReference>
<dbReference type="OrthoDB" id="1858978at2759"/>
<reference evidence="2 3" key="1">
    <citation type="submission" date="2020-01" db="EMBL/GenBank/DDBJ databases">
        <authorList>
            <consortium name="DOE Joint Genome Institute"/>
            <person name="Haridas S."/>
            <person name="Albert R."/>
            <person name="Binder M."/>
            <person name="Bloem J."/>
            <person name="Labutti K."/>
            <person name="Salamov A."/>
            <person name="Andreopoulos B."/>
            <person name="Baker S.E."/>
            <person name="Barry K."/>
            <person name="Bills G."/>
            <person name="Bluhm B.H."/>
            <person name="Cannon C."/>
            <person name="Castanera R."/>
            <person name="Culley D.E."/>
            <person name="Daum C."/>
            <person name="Ezra D."/>
            <person name="Gonzalez J.B."/>
            <person name="Henrissat B."/>
            <person name="Kuo A."/>
            <person name="Liang C."/>
            <person name="Lipzen A."/>
            <person name="Lutzoni F."/>
            <person name="Magnuson J."/>
            <person name="Mondo S."/>
            <person name="Nolan M."/>
            <person name="Ohm R."/>
            <person name="Pangilinan J."/>
            <person name="Park H.-J.H."/>
            <person name="Ramirez L."/>
            <person name="Alfaro M."/>
            <person name="Sun H."/>
            <person name="Tritt A."/>
            <person name="Yoshinaga Y."/>
            <person name="Zwiers L.-H.L."/>
            <person name="Turgeon B.G."/>
            <person name="Goodwin S.B."/>
            <person name="Spatafora J.W."/>
            <person name="Crous P.W."/>
            <person name="Grigoriev I.V."/>
        </authorList>
    </citation>
    <scope>NUCLEOTIDE SEQUENCE [LARGE SCALE GENOMIC DNA]</scope>
    <source>
        <strain evidence="2 3">CBS 611.86</strain>
    </source>
</reference>
<dbReference type="InterPro" id="IPR053168">
    <property type="entry name" value="Glutamic_endopeptidase"/>
</dbReference>
<dbReference type="AlphaFoldDB" id="A0A7C8IMH1"/>
<protein>
    <recommendedName>
        <fullName evidence="1">Neprosin PEP catalytic domain-containing protein</fullName>
    </recommendedName>
</protein>
<keyword evidence="3" id="KW-1185">Reference proteome</keyword>
<dbReference type="InterPro" id="IPR004314">
    <property type="entry name" value="Neprosin"/>
</dbReference>
<proteinExistence type="predicted"/>
<evidence type="ECO:0000259" key="1">
    <source>
        <dbReference type="PROSITE" id="PS52045"/>
    </source>
</evidence>
<dbReference type="EMBL" id="JAADJZ010000001">
    <property type="protein sequence ID" value="KAF2877950.1"/>
    <property type="molecule type" value="Genomic_DNA"/>
</dbReference>
<organism evidence="2 3">
    <name type="scientific">Massariosphaeria phaeospora</name>
    <dbReference type="NCBI Taxonomy" id="100035"/>
    <lineage>
        <taxon>Eukaryota</taxon>
        <taxon>Fungi</taxon>
        <taxon>Dikarya</taxon>
        <taxon>Ascomycota</taxon>
        <taxon>Pezizomycotina</taxon>
        <taxon>Dothideomycetes</taxon>
        <taxon>Pleosporomycetidae</taxon>
        <taxon>Pleosporales</taxon>
        <taxon>Pleosporales incertae sedis</taxon>
        <taxon>Massariosphaeria</taxon>
    </lineage>
</organism>
<feature type="domain" description="Neprosin PEP catalytic" evidence="1">
    <location>
        <begin position="149"/>
        <end position="417"/>
    </location>
</feature>
<comment type="caution">
    <text evidence="2">The sequence shown here is derived from an EMBL/GenBank/DDBJ whole genome shotgun (WGS) entry which is preliminary data.</text>
</comment>
<gene>
    <name evidence="2" type="ORF">BDV95DRAFT_588950</name>
</gene>
<evidence type="ECO:0000313" key="2">
    <source>
        <dbReference type="EMBL" id="KAF2877950.1"/>
    </source>
</evidence>
<accession>A0A7C8IMH1</accession>
<name>A0A7C8IMH1_9PLEO</name>
<dbReference type="PANTHER" id="PTHR31589:SF110">
    <property type="entry name" value="PROTEIN, PUTATIVE (DUF239)-RELATED"/>
    <property type="match status" value="1"/>
</dbReference>
<sequence>MSTWPSAQQATIRHSPGVVSQFCLSSAIPIDGPTPAVLSSPQGQKRRDLNIVKTTTNSDGSVIDWIPLDSQVPDGKIASPPPLPAEIFSTSNQTSERPWAMLQAEGAETGPEGTVPVLRQSVSLSNVKTAHQLQMTKAPPVDPWHVPEVETAAVGDHWYASSAQRVNNHGGSASFSLYKAWTESNSDFSLLQSAVIRYDVPKPGDNNQRVSQTVEAGWINYPQQIAAPHLFTFFTTDGYSTIADNKGGWNRDVRGWVQVDSQIFPGTSFAPLSTPGGAQYDIQIRWLLDGGNWWLFVLDRWIGYYPASLFGADTDPNRSLQTESGQINFYGEIYDSHPQHTRTDMGSGNWPDAGWTQSAYIRNIVYTDTGRSDQKYDGGGGIIVSDNNRYRMRADFQSQGSWGSHMYLGGPGAGGVVNG</sequence>